<dbReference type="AlphaFoldDB" id="X1V469"/>
<dbReference type="EMBL" id="BARW01038782">
    <property type="protein sequence ID" value="GAJ24568.1"/>
    <property type="molecule type" value="Genomic_DNA"/>
</dbReference>
<protein>
    <recommendedName>
        <fullName evidence="2">Hydrogenase accessory protein HypB</fullName>
    </recommendedName>
</protein>
<sequence>NEALKVNPHLTLFEISCKTGEGLDAWYNWIKQEVEHRRSART</sequence>
<comment type="caution">
    <text evidence="1">The sequence shown here is derived from an EMBL/GenBank/DDBJ whole genome shotgun (WGS) entry which is preliminary data.</text>
</comment>
<reference evidence="1" key="1">
    <citation type="journal article" date="2014" name="Front. Microbiol.">
        <title>High frequency of phylogenetically diverse reductive dehalogenase-homologous genes in deep subseafloor sedimentary metagenomes.</title>
        <authorList>
            <person name="Kawai M."/>
            <person name="Futagami T."/>
            <person name="Toyoda A."/>
            <person name="Takaki Y."/>
            <person name="Nishi S."/>
            <person name="Hori S."/>
            <person name="Arai W."/>
            <person name="Tsubouchi T."/>
            <person name="Morono Y."/>
            <person name="Uchiyama I."/>
            <person name="Ito T."/>
            <person name="Fujiyama A."/>
            <person name="Inagaki F."/>
            <person name="Takami H."/>
        </authorList>
    </citation>
    <scope>NUCLEOTIDE SEQUENCE</scope>
    <source>
        <strain evidence="1">Expedition CK06-06</strain>
    </source>
</reference>
<feature type="non-terminal residue" evidence="1">
    <location>
        <position position="1"/>
    </location>
</feature>
<proteinExistence type="predicted"/>
<evidence type="ECO:0008006" key="2">
    <source>
        <dbReference type="Google" id="ProtNLM"/>
    </source>
</evidence>
<name>X1V469_9ZZZZ</name>
<accession>X1V469</accession>
<evidence type="ECO:0000313" key="1">
    <source>
        <dbReference type="EMBL" id="GAJ24568.1"/>
    </source>
</evidence>
<gene>
    <name evidence="1" type="ORF">S12H4_59377</name>
</gene>
<organism evidence="1">
    <name type="scientific">marine sediment metagenome</name>
    <dbReference type="NCBI Taxonomy" id="412755"/>
    <lineage>
        <taxon>unclassified sequences</taxon>
        <taxon>metagenomes</taxon>
        <taxon>ecological metagenomes</taxon>
    </lineage>
</organism>